<feature type="transmembrane region" description="Helical" evidence="8">
    <location>
        <begin position="152"/>
        <end position="173"/>
    </location>
</feature>
<evidence type="ECO:0000256" key="1">
    <source>
        <dbReference type="ARBA" id="ARBA00004141"/>
    </source>
</evidence>
<comment type="caution">
    <text evidence="9">The sequence shown here is derived from an EMBL/GenBank/DDBJ whole genome shotgun (WGS) entry which is preliminary data.</text>
</comment>
<dbReference type="Gene3D" id="1.20.1280.290">
    <property type="match status" value="2"/>
</dbReference>
<evidence type="ECO:0000313" key="10">
    <source>
        <dbReference type="Proteomes" id="UP000245119"/>
    </source>
</evidence>
<dbReference type="AlphaFoldDB" id="A0A2T7NIZ7"/>
<accession>A0A2T7NIZ7</accession>
<dbReference type="GO" id="GO:0005802">
    <property type="term" value="C:trans-Golgi network"/>
    <property type="evidence" value="ECO:0007669"/>
    <property type="project" value="TreeGrafter"/>
</dbReference>
<evidence type="ECO:0000256" key="6">
    <source>
        <dbReference type="ARBA" id="ARBA00040648"/>
    </source>
</evidence>
<reference evidence="9 10" key="1">
    <citation type="submission" date="2018-04" db="EMBL/GenBank/DDBJ databases">
        <title>The genome of golden apple snail Pomacea canaliculata provides insight into stress tolerance and invasive adaptation.</title>
        <authorList>
            <person name="Liu C."/>
            <person name="Liu B."/>
            <person name="Ren Y."/>
            <person name="Zhang Y."/>
            <person name="Wang H."/>
            <person name="Li S."/>
            <person name="Jiang F."/>
            <person name="Yin L."/>
            <person name="Zhang G."/>
            <person name="Qian W."/>
            <person name="Fan W."/>
        </authorList>
    </citation>
    <scope>NUCLEOTIDE SEQUENCE [LARGE SCALE GENOMIC DNA]</scope>
    <source>
        <strain evidence="9">SZHN2017</strain>
        <tissue evidence="9">Muscle</tissue>
    </source>
</reference>
<evidence type="ECO:0000256" key="2">
    <source>
        <dbReference type="ARBA" id="ARBA00022692"/>
    </source>
</evidence>
<evidence type="ECO:0000256" key="5">
    <source>
        <dbReference type="ARBA" id="ARBA00023136"/>
    </source>
</evidence>
<feature type="transmembrane region" description="Helical" evidence="8">
    <location>
        <begin position="82"/>
        <end position="103"/>
    </location>
</feature>
<comment type="subcellular location">
    <subcellularLocation>
        <location evidence="1">Membrane</location>
        <topology evidence="1">Multi-pass membrane protein</topology>
    </subcellularLocation>
</comment>
<dbReference type="GO" id="GO:0005829">
    <property type="term" value="C:cytosol"/>
    <property type="evidence" value="ECO:0007669"/>
    <property type="project" value="GOC"/>
</dbReference>
<dbReference type="InterPro" id="IPR052241">
    <property type="entry name" value="SLC66/Scramblase_ANY1"/>
</dbReference>
<evidence type="ECO:0000256" key="4">
    <source>
        <dbReference type="ARBA" id="ARBA00022989"/>
    </source>
</evidence>
<keyword evidence="3" id="KW-0677">Repeat</keyword>
<name>A0A2T7NIZ7_POMCA</name>
<dbReference type="EMBL" id="PZQS01000012">
    <property type="protein sequence ID" value="PVD21149.1"/>
    <property type="molecule type" value="Genomic_DNA"/>
</dbReference>
<keyword evidence="10" id="KW-1185">Reference proteome</keyword>
<feature type="transmembrane region" description="Helical" evidence="8">
    <location>
        <begin position="212"/>
        <end position="229"/>
    </location>
</feature>
<keyword evidence="4 8" id="KW-1133">Transmembrane helix</keyword>
<evidence type="ECO:0000313" key="9">
    <source>
        <dbReference type="EMBL" id="PVD21149.1"/>
    </source>
</evidence>
<dbReference type="FunFam" id="1.20.1280.290:FF:000008">
    <property type="entry name" value="PQ-loop repeat-containing protein 1"/>
    <property type="match status" value="1"/>
</dbReference>
<dbReference type="Pfam" id="PF04193">
    <property type="entry name" value="PQ-loop"/>
    <property type="match status" value="2"/>
</dbReference>
<dbReference type="OrthoDB" id="292213at2759"/>
<keyword evidence="2 8" id="KW-0812">Transmembrane</keyword>
<dbReference type="FunFam" id="1.20.1280.290:FF:000005">
    <property type="entry name" value="PQ-loop repeat-containing protein 1"/>
    <property type="match status" value="1"/>
</dbReference>
<dbReference type="OMA" id="FKMWFFF"/>
<evidence type="ECO:0000256" key="7">
    <source>
        <dbReference type="ARBA" id="ARBA00043159"/>
    </source>
</evidence>
<dbReference type="PANTHER" id="PTHR14856:SF9">
    <property type="entry name" value="PQ-LOOP REPEAT-CONTAINING PROTEIN 1"/>
    <property type="match status" value="1"/>
</dbReference>
<protein>
    <recommendedName>
        <fullName evidence="6">Solute carrier family 66 member 2</fullName>
    </recommendedName>
    <alternativeName>
        <fullName evidence="7">PQ-loop repeat-containing protein 1</fullName>
    </alternativeName>
</protein>
<dbReference type="GO" id="GO:0005768">
    <property type="term" value="C:endosome"/>
    <property type="evidence" value="ECO:0007669"/>
    <property type="project" value="TreeGrafter"/>
</dbReference>
<sequence>MMDTLFNFKLEDLEIMGRSIVQIISIVSQTAMVLGGVVPFIPQYLDIRRTHNTEGFSLFVCLTLLIANILRIMFWFGKHFELPLLVQSIIMIFAMLVLVELCVRVNQTNEIISSRSRRFTGQDSLAYSHLQTHSFLDFDPEHFWKWTDFLSYVEFSLTFTLLVGIVTLLLINVPVYVELLGFAAVFTEAMLGAPQFYRNFQNKSTVGMSKKMVAFWTCGDVFKTVYFILREAPAQFWICGMLQVSIDIAIFLQVLIYMNNPLLVVKKQSKPAIS</sequence>
<dbReference type="STRING" id="400727.A0A2T7NIZ7"/>
<keyword evidence="5 8" id="KW-0472">Membrane</keyword>
<dbReference type="Proteomes" id="UP000245119">
    <property type="component" value="Linkage Group LG12"/>
</dbReference>
<gene>
    <name evidence="9" type="ORF">C0Q70_19316</name>
</gene>
<feature type="transmembrane region" description="Helical" evidence="8">
    <location>
        <begin position="235"/>
        <end position="258"/>
    </location>
</feature>
<dbReference type="InterPro" id="IPR006603">
    <property type="entry name" value="PQ-loop_rpt"/>
</dbReference>
<dbReference type="GO" id="GO:0016020">
    <property type="term" value="C:membrane"/>
    <property type="evidence" value="ECO:0007669"/>
    <property type="project" value="UniProtKB-SubCell"/>
</dbReference>
<dbReference type="SMART" id="SM00679">
    <property type="entry name" value="CTNS"/>
    <property type="match status" value="2"/>
</dbReference>
<feature type="transmembrane region" description="Helical" evidence="8">
    <location>
        <begin position="56"/>
        <end position="76"/>
    </location>
</feature>
<evidence type="ECO:0000256" key="8">
    <source>
        <dbReference type="SAM" id="Phobius"/>
    </source>
</evidence>
<evidence type="ECO:0000256" key="3">
    <source>
        <dbReference type="ARBA" id="ARBA00022737"/>
    </source>
</evidence>
<organism evidence="9 10">
    <name type="scientific">Pomacea canaliculata</name>
    <name type="common">Golden apple snail</name>
    <dbReference type="NCBI Taxonomy" id="400727"/>
    <lineage>
        <taxon>Eukaryota</taxon>
        <taxon>Metazoa</taxon>
        <taxon>Spiralia</taxon>
        <taxon>Lophotrochozoa</taxon>
        <taxon>Mollusca</taxon>
        <taxon>Gastropoda</taxon>
        <taxon>Caenogastropoda</taxon>
        <taxon>Architaenioglossa</taxon>
        <taxon>Ampullarioidea</taxon>
        <taxon>Ampullariidae</taxon>
        <taxon>Pomacea</taxon>
    </lineage>
</organism>
<feature type="transmembrane region" description="Helical" evidence="8">
    <location>
        <begin position="20"/>
        <end position="44"/>
    </location>
</feature>
<dbReference type="PANTHER" id="PTHR14856">
    <property type="entry name" value="PQ-LOOP REPEAT-CONTAINING PROTEIN 1-LIKE PROTEIN"/>
    <property type="match status" value="1"/>
</dbReference>
<dbReference type="GO" id="GO:0042147">
    <property type="term" value="P:retrograde transport, endosome to Golgi"/>
    <property type="evidence" value="ECO:0007669"/>
    <property type="project" value="TreeGrafter"/>
</dbReference>
<dbReference type="GO" id="GO:0045332">
    <property type="term" value="P:phospholipid translocation"/>
    <property type="evidence" value="ECO:0007669"/>
    <property type="project" value="TreeGrafter"/>
</dbReference>
<proteinExistence type="predicted"/>